<dbReference type="Proteomes" id="UP000001861">
    <property type="component" value="Unassembled WGS sequence"/>
</dbReference>
<name>A8NAX4_COPC7</name>
<feature type="domain" description="DUF6699" evidence="1">
    <location>
        <begin position="111"/>
        <end position="214"/>
    </location>
</feature>
<dbReference type="GeneID" id="6008458"/>
<dbReference type="VEuPathDB" id="FungiDB:CC1G_07027"/>
<dbReference type="InParanoid" id="A8NAX4"/>
<dbReference type="AlphaFoldDB" id="A8NAX4"/>
<dbReference type="Pfam" id="PF20415">
    <property type="entry name" value="DUF6699"/>
    <property type="match status" value="1"/>
</dbReference>
<proteinExistence type="predicted"/>
<dbReference type="OrthoDB" id="3074408at2759"/>
<protein>
    <recommendedName>
        <fullName evidence="1">DUF6699 domain-containing protein</fullName>
    </recommendedName>
</protein>
<dbReference type="RefSeq" id="XP_001831976.2">
    <property type="nucleotide sequence ID" value="XM_001831924.2"/>
</dbReference>
<organism evidence="2 3">
    <name type="scientific">Coprinopsis cinerea (strain Okayama-7 / 130 / ATCC MYA-4618 / FGSC 9003)</name>
    <name type="common">Inky cap fungus</name>
    <name type="synonym">Hormographiella aspergillata</name>
    <dbReference type="NCBI Taxonomy" id="240176"/>
    <lineage>
        <taxon>Eukaryota</taxon>
        <taxon>Fungi</taxon>
        <taxon>Dikarya</taxon>
        <taxon>Basidiomycota</taxon>
        <taxon>Agaricomycotina</taxon>
        <taxon>Agaricomycetes</taxon>
        <taxon>Agaricomycetidae</taxon>
        <taxon>Agaricales</taxon>
        <taxon>Agaricineae</taxon>
        <taxon>Psathyrellaceae</taxon>
        <taxon>Coprinopsis</taxon>
    </lineage>
</organism>
<keyword evidence="3" id="KW-1185">Reference proteome</keyword>
<sequence>MSYHSSPHWPVNNKDWQSNCSRSVAPTPVSSWGTLPDSSSGHSVPRSIAFSYTSGGYPSSSLDSPHSNYSVASIESLSSPLHPGLQPQTALSLNLDLLYTSFPPELPFDPRESAFNPPVSRVNLEFEGLHPNWKVCLKLPSAILVCHVLEQTYRHCYSEIRREQDQEVPHQLRAQAAAYFQKRASRNPGQANPAMMLIDVMGPRTLFTGLTPKPNDPTTWVVRFGPSPFSR</sequence>
<dbReference type="InterPro" id="IPR046522">
    <property type="entry name" value="DUF6699"/>
</dbReference>
<dbReference type="HOGENOM" id="CLU_1294609_0_0_1"/>
<dbReference type="EMBL" id="AACS02000009">
    <property type="protein sequence ID" value="EAU89875.2"/>
    <property type="molecule type" value="Genomic_DNA"/>
</dbReference>
<dbReference type="OMA" id="WVYLQAN"/>
<evidence type="ECO:0000313" key="3">
    <source>
        <dbReference type="Proteomes" id="UP000001861"/>
    </source>
</evidence>
<accession>A8NAX4</accession>
<reference evidence="2 3" key="1">
    <citation type="journal article" date="2010" name="Proc. Natl. Acad. Sci. U.S.A.">
        <title>Insights into evolution of multicellular fungi from the assembled chromosomes of the mushroom Coprinopsis cinerea (Coprinus cinereus).</title>
        <authorList>
            <person name="Stajich J.E."/>
            <person name="Wilke S.K."/>
            <person name="Ahren D."/>
            <person name="Au C.H."/>
            <person name="Birren B.W."/>
            <person name="Borodovsky M."/>
            <person name="Burns C."/>
            <person name="Canback B."/>
            <person name="Casselton L.A."/>
            <person name="Cheng C.K."/>
            <person name="Deng J."/>
            <person name="Dietrich F.S."/>
            <person name="Fargo D.C."/>
            <person name="Farman M.L."/>
            <person name="Gathman A.C."/>
            <person name="Goldberg J."/>
            <person name="Guigo R."/>
            <person name="Hoegger P.J."/>
            <person name="Hooker J.B."/>
            <person name="Huggins A."/>
            <person name="James T.Y."/>
            <person name="Kamada T."/>
            <person name="Kilaru S."/>
            <person name="Kodira C."/>
            <person name="Kues U."/>
            <person name="Kupfer D."/>
            <person name="Kwan H.S."/>
            <person name="Lomsadze A."/>
            <person name="Li W."/>
            <person name="Lilly W.W."/>
            <person name="Ma L.J."/>
            <person name="Mackey A.J."/>
            <person name="Manning G."/>
            <person name="Martin F."/>
            <person name="Muraguchi H."/>
            <person name="Natvig D.O."/>
            <person name="Palmerini H."/>
            <person name="Ramesh M.A."/>
            <person name="Rehmeyer C.J."/>
            <person name="Roe B.A."/>
            <person name="Shenoy N."/>
            <person name="Stanke M."/>
            <person name="Ter-Hovhannisyan V."/>
            <person name="Tunlid A."/>
            <person name="Velagapudi R."/>
            <person name="Vision T.J."/>
            <person name="Zeng Q."/>
            <person name="Zolan M.E."/>
            <person name="Pukkila P.J."/>
        </authorList>
    </citation>
    <scope>NUCLEOTIDE SEQUENCE [LARGE SCALE GENOMIC DNA]</scope>
    <source>
        <strain evidence="3">Okayama-7 / 130 / ATCC MYA-4618 / FGSC 9003</strain>
    </source>
</reference>
<evidence type="ECO:0000259" key="1">
    <source>
        <dbReference type="Pfam" id="PF20415"/>
    </source>
</evidence>
<gene>
    <name evidence="2" type="ORF">CC1G_07027</name>
</gene>
<comment type="caution">
    <text evidence="2">The sequence shown here is derived from an EMBL/GenBank/DDBJ whole genome shotgun (WGS) entry which is preliminary data.</text>
</comment>
<evidence type="ECO:0000313" key="2">
    <source>
        <dbReference type="EMBL" id="EAU89875.2"/>
    </source>
</evidence>
<dbReference type="KEGG" id="cci:CC1G_07027"/>